<reference evidence="1 2" key="1">
    <citation type="journal article" date="2006" name="PLoS Genet.">
        <title>Secrets of soil survival revealed by the genome sequence of Arthrobacter aurescens TC1.</title>
        <authorList>
            <person name="Mongodin E.F."/>
            <person name="Shapir N."/>
            <person name="Daugherty S.C."/>
            <person name="DeBoy R.T."/>
            <person name="Emerson J.B."/>
            <person name="Shvartzbeyn A."/>
            <person name="Radune D."/>
            <person name="Vamathevan J."/>
            <person name="Riggs F."/>
            <person name="Grinberg V."/>
            <person name="Khouri H."/>
            <person name="Wackett L.P."/>
            <person name="Nelson K.E."/>
            <person name="Sadowsky M.J."/>
        </authorList>
    </citation>
    <scope>NUCLEOTIDE SEQUENCE [LARGE SCALE GENOMIC DNA]</scope>
    <source>
        <strain evidence="1 2">TC1</strain>
    </source>
</reference>
<protein>
    <submittedName>
        <fullName evidence="1">Uncharacterized protein</fullName>
    </submittedName>
</protein>
<evidence type="ECO:0000313" key="1">
    <source>
        <dbReference type="EMBL" id="ABM10397.1"/>
    </source>
</evidence>
<dbReference type="AlphaFoldDB" id="A1RCI7"/>
<proteinExistence type="predicted"/>
<dbReference type="EMBL" id="CP000475">
    <property type="protein sequence ID" value="ABM10397.1"/>
    <property type="molecule type" value="Genomic_DNA"/>
</dbReference>
<accession>A1RCI7</accession>
<evidence type="ECO:0000313" key="2">
    <source>
        <dbReference type="Proteomes" id="UP000000637"/>
    </source>
</evidence>
<dbReference type="Proteomes" id="UP000000637">
    <property type="component" value="Plasmid pTC1"/>
</dbReference>
<sequence length="192" mass="20987">MQDVSAANGDEVSALRPPPVTANAVLVEERGVVAEYLAPAVDHAEDHEAPFKTGAVHVARGVCLHMPAACRLHDHLARRRGRDAARAAHAALRVRGGMEHGDSGQCRRSDDEWPAPPCCLQLHRILLLSDCAAQQRDVLTQQVTEMSHNLLAPARAPLVRNTYWSGACQMVVSASSAYRRHRSIFWTSCDSK</sequence>
<geneLocation type="plasmid" evidence="1 2">
    <name>pTC1</name>
</geneLocation>
<dbReference type="KEGG" id="aau:AAur_pTC10075"/>
<dbReference type="HOGENOM" id="CLU_1412607_0_0_11"/>
<gene>
    <name evidence="1" type="ordered locus">AAur_pTC10075</name>
</gene>
<keyword evidence="2" id="KW-1185">Reference proteome</keyword>
<name>A1RCI7_PAEAT</name>
<keyword evidence="1" id="KW-0614">Plasmid</keyword>
<organism evidence="1 2">
    <name type="scientific">Paenarthrobacter aurescens (strain TC1)</name>
    <dbReference type="NCBI Taxonomy" id="290340"/>
    <lineage>
        <taxon>Bacteria</taxon>
        <taxon>Bacillati</taxon>
        <taxon>Actinomycetota</taxon>
        <taxon>Actinomycetes</taxon>
        <taxon>Micrococcales</taxon>
        <taxon>Micrococcaceae</taxon>
        <taxon>Paenarthrobacter</taxon>
    </lineage>
</organism>